<name>A0A5K3FVK4_MESCO</name>
<organism evidence="1">
    <name type="scientific">Mesocestoides corti</name>
    <name type="common">Flatworm</name>
    <dbReference type="NCBI Taxonomy" id="53468"/>
    <lineage>
        <taxon>Eukaryota</taxon>
        <taxon>Metazoa</taxon>
        <taxon>Spiralia</taxon>
        <taxon>Lophotrochozoa</taxon>
        <taxon>Platyhelminthes</taxon>
        <taxon>Cestoda</taxon>
        <taxon>Eucestoda</taxon>
        <taxon>Cyclophyllidea</taxon>
        <taxon>Mesocestoididae</taxon>
        <taxon>Mesocestoides</taxon>
    </lineage>
</organism>
<accession>A0A5K3FVK4</accession>
<protein>
    <submittedName>
        <fullName evidence="1">Transposase</fullName>
    </submittedName>
</protein>
<proteinExistence type="predicted"/>
<sequence length="84" mass="9175">TLLKPVAPSSDTEFPFCQHVAGRADLRLPLIRTNIYLGMSLHLGLDASASPTWLISKVGDCVHVLSGLFPLSRVSRKSNLARFN</sequence>
<dbReference type="WBParaSite" id="MCU_012226-RA">
    <property type="protein sequence ID" value="MCU_012226-RA"/>
    <property type="gene ID" value="MCU_012226"/>
</dbReference>
<dbReference type="AlphaFoldDB" id="A0A5K3FVK4"/>
<reference evidence="1" key="1">
    <citation type="submission" date="2019-11" db="UniProtKB">
        <authorList>
            <consortium name="WormBaseParasite"/>
        </authorList>
    </citation>
    <scope>IDENTIFICATION</scope>
</reference>
<evidence type="ECO:0000313" key="1">
    <source>
        <dbReference type="WBParaSite" id="MCU_012226-RA"/>
    </source>
</evidence>